<evidence type="ECO:0000256" key="1">
    <source>
        <dbReference type="SAM" id="MobiDB-lite"/>
    </source>
</evidence>
<protein>
    <submittedName>
        <fullName evidence="2">Uncharacterized protein</fullName>
    </submittedName>
</protein>
<dbReference type="AlphaFoldDB" id="A0A0D6LN50"/>
<gene>
    <name evidence="2" type="ORF">ANCCEY_07375</name>
</gene>
<evidence type="ECO:0000313" key="3">
    <source>
        <dbReference type="Proteomes" id="UP000054495"/>
    </source>
</evidence>
<reference evidence="2 3" key="1">
    <citation type="submission" date="2013-05" db="EMBL/GenBank/DDBJ databases">
        <title>Draft genome of the parasitic nematode Anyclostoma ceylanicum.</title>
        <authorList>
            <person name="Mitreva M."/>
        </authorList>
    </citation>
    <scope>NUCLEOTIDE SEQUENCE [LARGE SCALE GENOMIC DNA]</scope>
</reference>
<sequence length="60" mass="7020">MPGKKMDMLSEKTEESGDVVPEVRTMITRRPTLTRRMTIEEEHMGEYFVRIASSPMMQED</sequence>
<organism evidence="2 3">
    <name type="scientific">Ancylostoma ceylanicum</name>
    <dbReference type="NCBI Taxonomy" id="53326"/>
    <lineage>
        <taxon>Eukaryota</taxon>
        <taxon>Metazoa</taxon>
        <taxon>Ecdysozoa</taxon>
        <taxon>Nematoda</taxon>
        <taxon>Chromadorea</taxon>
        <taxon>Rhabditida</taxon>
        <taxon>Rhabditina</taxon>
        <taxon>Rhabditomorpha</taxon>
        <taxon>Strongyloidea</taxon>
        <taxon>Ancylostomatidae</taxon>
        <taxon>Ancylostomatinae</taxon>
        <taxon>Ancylostoma</taxon>
    </lineage>
</organism>
<name>A0A0D6LN50_9BILA</name>
<proteinExistence type="predicted"/>
<dbReference type="Proteomes" id="UP000054495">
    <property type="component" value="Unassembled WGS sequence"/>
</dbReference>
<feature type="region of interest" description="Disordered" evidence="1">
    <location>
        <begin position="1"/>
        <end position="23"/>
    </location>
</feature>
<accession>A0A0D6LN50</accession>
<dbReference type="EMBL" id="KE124984">
    <property type="protein sequence ID" value="EPB73510.1"/>
    <property type="molecule type" value="Genomic_DNA"/>
</dbReference>
<evidence type="ECO:0000313" key="2">
    <source>
        <dbReference type="EMBL" id="EPB73510.1"/>
    </source>
</evidence>
<feature type="compositionally biased region" description="Basic and acidic residues" evidence="1">
    <location>
        <begin position="1"/>
        <end position="15"/>
    </location>
</feature>
<keyword evidence="3" id="KW-1185">Reference proteome</keyword>